<evidence type="ECO:0000256" key="3">
    <source>
        <dbReference type="ARBA" id="ARBA00022723"/>
    </source>
</evidence>
<dbReference type="OrthoDB" id="9805269at2"/>
<evidence type="ECO:0000256" key="8">
    <source>
        <dbReference type="PIRSR" id="PIRSR000099-1"/>
    </source>
</evidence>
<reference evidence="10 11" key="1">
    <citation type="journal article" date="2018" name="Int. J. Syst. Evol. Microbiol.">
        <title>Pseudooceanicola lipolyticus sp. nov., a marine alphaproteobacterium, reclassification of Oceanicola flagellatus as Pseudooceanicola flagellatus comb. nov. and emended description of the genus Pseudooceanicola.</title>
        <authorList>
            <person name="Huang M.-M."/>
            <person name="Guo L.-L."/>
            <person name="Wu Y.-H."/>
            <person name="Lai Q.-L."/>
            <person name="Shao Z.-Z."/>
            <person name="Wang C.-S."/>
            <person name="Wu M."/>
            <person name="Xu X.-W."/>
        </authorList>
    </citation>
    <scope>NUCLEOTIDE SEQUENCE [LARGE SCALE GENOMIC DNA]</scope>
    <source>
        <strain evidence="10 11">157</strain>
    </source>
</reference>
<dbReference type="PANTHER" id="PTHR21256:SF2">
    <property type="entry name" value="HISTIDINE BIOSYNTHESIS TRIFUNCTIONAL PROTEIN"/>
    <property type="match status" value="1"/>
</dbReference>
<dbReference type="NCBIfam" id="TIGR00069">
    <property type="entry name" value="hisD"/>
    <property type="match status" value="1"/>
</dbReference>
<dbReference type="CDD" id="cd06572">
    <property type="entry name" value="Histidinol_dh"/>
    <property type="match status" value="1"/>
</dbReference>
<dbReference type="RefSeq" id="WP_100164230.1">
    <property type="nucleotide sequence ID" value="NZ_PGTB01000135.1"/>
</dbReference>
<protein>
    <recommendedName>
        <fullName evidence="6">Histidinol dehydrogenase homolog</fullName>
    </recommendedName>
</protein>
<evidence type="ECO:0000256" key="5">
    <source>
        <dbReference type="ARBA" id="ARBA00023002"/>
    </source>
</evidence>
<evidence type="ECO:0000313" key="11">
    <source>
        <dbReference type="Proteomes" id="UP000231553"/>
    </source>
</evidence>
<dbReference type="Pfam" id="PF00815">
    <property type="entry name" value="Histidinol_dh"/>
    <property type="match status" value="1"/>
</dbReference>
<dbReference type="InterPro" id="IPR012131">
    <property type="entry name" value="Hstdl_DH"/>
</dbReference>
<dbReference type="Gene3D" id="3.40.50.1980">
    <property type="entry name" value="Nitrogenase molybdenum iron protein domain"/>
    <property type="match status" value="2"/>
</dbReference>
<sequence length="446" mass="47347">MTDKPETVRPTAIHDLNALAKAEVDQLLVRTEQDLGPFLELVEPIIAAVKTDGDQALVLFADKFDGAQIGLGEIAVSESEFQEAENSLPVDLIETLHYAADNIRRFHEEQMPGEMWTKEIRPGVLVGERHTPVESAALYSPRGKGSFPSVTLMTAIPAIVAGVKNPIIVTPTGPDGKVDAGTLVAAKIAGVDQVFKAGGAVAVAAAAFGTATVPKCHVIEGPGSPWVVAAKRLLSGTIASSVRAGPTESMLFCDETADPYLVALDTLIEAEHGPDSSVFTVVPTPEFAARVAQEIEHLYQHMSIQRAEFARTVLGGANGGIVIARDLRQGYNFVNAYAPEHLQVMSKHPFEHLAHITEASEILLGECAPSSIANYVMGPNAVLPTSGAAKFGSPLGVHAFLKSASIAHVSQSGFHEMAPHTERFARYEGFDAHANAVSSLRRAGQC</sequence>
<proteinExistence type="inferred from homology"/>
<dbReference type="PRINTS" id="PR00083">
    <property type="entry name" value="HOLDHDRGNASE"/>
</dbReference>
<dbReference type="Proteomes" id="UP000231553">
    <property type="component" value="Unassembled WGS sequence"/>
</dbReference>
<evidence type="ECO:0000256" key="2">
    <source>
        <dbReference type="ARBA" id="ARBA00010178"/>
    </source>
</evidence>
<dbReference type="EMBL" id="PGTB01000135">
    <property type="protein sequence ID" value="PJE34840.1"/>
    <property type="molecule type" value="Genomic_DNA"/>
</dbReference>
<comment type="similarity">
    <text evidence="2 7 9">Belongs to the histidinol dehydrogenase family.</text>
</comment>
<keyword evidence="11" id="KW-1185">Reference proteome</keyword>
<dbReference type="GO" id="GO:0046872">
    <property type="term" value="F:metal ion binding"/>
    <property type="evidence" value="ECO:0007669"/>
    <property type="project" value="UniProtKB-KW"/>
</dbReference>
<dbReference type="GO" id="GO:0051287">
    <property type="term" value="F:NAD binding"/>
    <property type="evidence" value="ECO:0007669"/>
    <property type="project" value="InterPro"/>
</dbReference>
<feature type="active site" description="Proton acceptor" evidence="8">
    <location>
        <position position="340"/>
    </location>
</feature>
<dbReference type="PANTHER" id="PTHR21256">
    <property type="entry name" value="HISTIDINOL DEHYDROGENASE HDH"/>
    <property type="match status" value="1"/>
</dbReference>
<keyword evidence="5 7" id="KW-0560">Oxidoreductase</keyword>
<evidence type="ECO:0000256" key="4">
    <source>
        <dbReference type="ARBA" id="ARBA00022833"/>
    </source>
</evidence>
<dbReference type="GO" id="GO:0004399">
    <property type="term" value="F:histidinol dehydrogenase activity"/>
    <property type="evidence" value="ECO:0007669"/>
    <property type="project" value="InterPro"/>
</dbReference>
<dbReference type="PIRSF" id="PIRSF000099">
    <property type="entry name" value="Histidinol_dh"/>
    <property type="match status" value="1"/>
</dbReference>
<feature type="active site" description="Proton acceptor" evidence="8">
    <location>
        <position position="341"/>
    </location>
</feature>
<dbReference type="AlphaFoldDB" id="A0A2M8IWC2"/>
<keyword evidence="4" id="KW-0862">Zinc</keyword>
<comment type="caution">
    <text evidence="10">The sequence shown here is derived from an EMBL/GenBank/DDBJ whole genome shotgun (WGS) entry which is preliminary data.</text>
</comment>
<dbReference type="GO" id="GO:0000105">
    <property type="term" value="P:L-histidine biosynthetic process"/>
    <property type="evidence" value="ECO:0007669"/>
    <property type="project" value="InterPro"/>
</dbReference>
<dbReference type="InterPro" id="IPR022695">
    <property type="entry name" value="Histidinol_DH_monofunct"/>
</dbReference>
<evidence type="ECO:0000256" key="7">
    <source>
        <dbReference type="PIRNR" id="PIRNR000099"/>
    </source>
</evidence>
<name>A0A2M8IWC2_9RHOB</name>
<comment type="cofactor">
    <cofactor evidence="1">
        <name>Zn(2+)</name>
        <dbReference type="ChEBI" id="CHEBI:29105"/>
    </cofactor>
</comment>
<evidence type="ECO:0000256" key="9">
    <source>
        <dbReference type="RuleBase" id="RU004175"/>
    </source>
</evidence>
<organism evidence="10 11">
    <name type="scientific">Pseudooceanicola lipolyticus</name>
    <dbReference type="NCBI Taxonomy" id="2029104"/>
    <lineage>
        <taxon>Bacteria</taxon>
        <taxon>Pseudomonadati</taxon>
        <taxon>Pseudomonadota</taxon>
        <taxon>Alphaproteobacteria</taxon>
        <taxon>Rhodobacterales</taxon>
        <taxon>Paracoccaceae</taxon>
        <taxon>Pseudooceanicola</taxon>
    </lineage>
</organism>
<accession>A0A2M8IWC2</accession>
<dbReference type="GO" id="GO:0005829">
    <property type="term" value="C:cytosol"/>
    <property type="evidence" value="ECO:0007669"/>
    <property type="project" value="TreeGrafter"/>
</dbReference>
<evidence type="ECO:0000256" key="6">
    <source>
        <dbReference type="ARBA" id="ARBA00072814"/>
    </source>
</evidence>
<dbReference type="SUPFAM" id="SSF53720">
    <property type="entry name" value="ALDH-like"/>
    <property type="match status" value="1"/>
</dbReference>
<evidence type="ECO:0000313" key="10">
    <source>
        <dbReference type="EMBL" id="PJE34840.1"/>
    </source>
</evidence>
<dbReference type="FunFam" id="3.40.50.1980:FF:000001">
    <property type="entry name" value="Histidinol dehydrogenase"/>
    <property type="match status" value="1"/>
</dbReference>
<evidence type="ECO:0000256" key="1">
    <source>
        <dbReference type="ARBA" id="ARBA00001947"/>
    </source>
</evidence>
<gene>
    <name evidence="10" type="primary">hisD</name>
    <name evidence="10" type="ORF">CVM52_20230</name>
</gene>
<dbReference type="InterPro" id="IPR016161">
    <property type="entry name" value="Ald_DH/histidinol_DH"/>
</dbReference>
<dbReference type="Gene3D" id="1.20.5.1300">
    <property type="match status" value="1"/>
</dbReference>
<keyword evidence="3" id="KW-0479">Metal-binding</keyword>